<comment type="pathway">
    <text evidence="1">Amino-acid biosynthesis; L-asparagine biosynthesis; L-asparagine from L-aspartate (L-Gln route): step 1/1.</text>
</comment>
<proteinExistence type="inferred from homology"/>
<organism evidence="6 7">
    <name type="scientific">Dyadobacter jiangsuensis</name>
    <dbReference type="NCBI Taxonomy" id="1591085"/>
    <lineage>
        <taxon>Bacteria</taxon>
        <taxon>Pseudomonadati</taxon>
        <taxon>Bacteroidota</taxon>
        <taxon>Cytophagia</taxon>
        <taxon>Cytophagales</taxon>
        <taxon>Spirosomataceae</taxon>
        <taxon>Dyadobacter</taxon>
    </lineage>
</organism>
<evidence type="ECO:0000256" key="1">
    <source>
        <dbReference type="ARBA" id="ARBA00005187"/>
    </source>
</evidence>
<dbReference type="GO" id="GO:0004066">
    <property type="term" value="F:asparagine synthase (glutamine-hydrolyzing) activity"/>
    <property type="evidence" value="ECO:0007669"/>
    <property type="project" value="UniProtKB-EC"/>
</dbReference>
<dbReference type="InterPro" id="IPR051786">
    <property type="entry name" value="ASN_synthetase/amidase"/>
</dbReference>
<name>A0A2P8GFZ7_9BACT</name>
<dbReference type="EMBL" id="PYAS01000002">
    <property type="protein sequence ID" value="PSL32883.1"/>
    <property type="molecule type" value="Genomic_DNA"/>
</dbReference>
<evidence type="ECO:0000256" key="3">
    <source>
        <dbReference type="ARBA" id="ARBA00012737"/>
    </source>
</evidence>
<dbReference type="SUPFAM" id="SSF52402">
    <property type="entry name" value="Adenine nucleotide alpha hydrolases-like"/>
    <property type="match status" value="1"/>
</dbReference>
<dbReference type="PANTHER" id="PTHR43284">
    <property type="entry name" value="ASPARAGINE SYNTHETASE (GLUTAMINE-HYDROLYZING)"/>
    <property type="match status" value="1"/>
</dbReference>
<evidence type="ECO:0000256" key="4">
    <source>
        <dbReference type="ARBA" id="ARBA00048741"/>
    </source>
</evidence>
<dbReference type="InterPro" id="IPR001962">
    <property type="entry name" value="Asn_synthase"/>
</dbReference>
<accession>A0A2P8GFZ7</accession>
<dbReference type="SUPFAM" id="SSF56235">
    <property type="entry name" value="N-terminal nucleophile aminohydrolases (Ntn hydrolases)"/>
    <property type="match status" value="1"/>
</dbReference>
<reference evidence="6 7" key="1">
    <citation type="submission" date="2018-03" db="EMBL/GenBank/DDBJ databases">
        <title>Genomic Encyclopedia of Archaeal and Bacterial Type Strains, Phase II (KMG-II): from individual species to whole genera.</title>
        <authorList>
            <person name="Goeker M."/>
        </authorList>
    </citation>
    <scope>NUCLEOTIDE SEQUENCE [LARGE SCALE GENOMIC DNA]</scope>
    <source>
        <strain evidence="6 7">DSM 29057</strain>
    </source>
</reference>
<dbReference type="Gene3D" id="3.60.20.10">
    <property type="entry name" value="Glutamine Phosphoribosylpyrophosphate, subunit 1, domain 1"/>
    <property type="match status" value="1"/>
</dbReference>
<gene>
    <name evidence="6" type="ORF">CLV60_102602</name>
</gene>
<dbReference type="EC" id="6.3.5.4" evidence="3"/>
<dbReference type="PANTHER" id="PTHR43284:SF1">
    <property type="entry name" value="ASPARAGINE SYNTHETASE"/>
    <property type="match status" value="1"/>
</dbReference>
<dbReference type="InterPro" id="IPR029055">
    <property type="entry name" value="Ntn_hydrolases_N"/>
</dbReference>
<evidence type="ECO:0000259" key="5">
    <source>
        <dbReference type="Pfam" id="PF00733"/>
    </source>
</evidence>
<dbReference type="OrthoDB" id="9763290at2"/>
<dbReference type="Gene3D" id="3.40.50.620">
    <property type="entry name" value="HUPs"/>
    <property type="match status" value="2"/>
</dbReference>
<keyword evidence="7" id="KW-1185">Reference proteome</keyword>
<dbReference type="Proteomes" id="UP000241964">
    <property type="component" value="Unassembled WGS sequence"/>
</dbReference>
<sequence length="644" mass="73242">MLIQGVIFLGAAFRKKKSNSDQSINWNTGTLEYSSFSKHSSYETTVLGFEGYHQNDVKIWSSDSLILTSFFDFKAYLKSSGNRLGVGVWYQEAEKTLHLARSLFGTHPLYYLFVPGQFCLFSTDLHTLLKSAKDGGISLTTNESRLRSFLTFGRDQFVDYDGQTFYQEVKCVLPGHILSITPHECSSTPYTKFQLSQSADTLPGYAQHFKALLENSVRCSLPCDTSPIGSHLSGGLDSSSVSTFARILAPENPFYTFYYDTQGAGSDDKNYALEVARNIASCHQEIVVSNEPLSTVASHTNILGFPQPAFIAPTFYDGVLKRATQLGCQTLLNGNGGDSIVGSGFEYLTVLFQEKKWPLLKELLSKRTQYYAKADQHKNWDQLNFELQNKIVEQNFLYGRLSSSIRTMSFRQLSAMYREISDHFELTPGYFATRALASFIKKLKGYALPPKSLLKRDFLEIGNADLHDSKLLSASLHSNLSPAFRQSFEEIFSQHSISQNESRFIFGRHYGFTNRSPFLDKELFELCLSIPEVIKFGDGSGRMHFREAMKDILPDNVRLRSQKAHVGRRGKSATLQLYAQAKEMLYDTDEIWQYIDRRKFDDTIKFLQTDHLPVEDYNRSLFHVTRTVSVAVWLEWLKSEKILQ</sequence>
<dbReference type="PIRSF" id="PIRSF001589">
    <property type="entry name" value="Asn_synthetase_glu-h"/>
    <property type="match status" value="1"/>
</dbReference>
<evidence type="ECO:0000313" key="6">
    <source>
        <dbReference type="EMBL" id="PSL32883.1"/>
    </source>
</evidence>
<protein>
    <recommendedName>
        <fullName evidence="3">asparagine synthase (glutamine-hydrolyzing)</fullName>
        <ecNumber evidence="3">6.3.5.4</ecNumber>
    </recommendedName>
</protein>
<dbReference type="InterPro" id="IPR014729">
    <property type="entry name" value="Rossmann-like_a/b/a_fold"/>
</dbReference>
<dbReference type="AlphaFoldDB" id="A0A2P8GFZ7"/>
<feature type="domain" description="Asparagine synthetase" evidence="5">
    <location>
        <begin position="209"/>
        <end position="634"/>
    </location>
</feature>
<evidence type="ECO:0000256" key="2">
    <source>
        <dbReference type="ARBA" id="ARBA00005752"/>
    </source>
</evidence>
<comment type="catalytic activity">
    <reaction evidence="4">
        <text>L-aspartate + L-glutamine + ATP + H2O = L-asparagine + L-glutamate + AMP + diphosphate + H(+)</text>
        <dbReference type="Rhea" id="RHEA:12228"/>
        <dbReference type="ChEBI" id="CHEBI:15377"/>
        <dbReference type="ChEBI" id="CHEBI:15378"/>
        <dbReference type="ChEBI" id="CHEBI:29985"/>
        <dbReference type="ChEBI" id="CHEBI:29991"/>
        <dbReference type="ChEBI" id="CHEBI:30616"/>
        <dbReference type="ChEBI" id="CHEBI:33019"/>
        <dbReference type="ChEBI" id="CHEBI:58048"/>
        <dbReference type="ChEBI" id="CHEBI:58359"/>
        <dbReference type="ChEBI" id="CHEBI:456215"/>
        <dbReference type="EC" id="6.3.5.4"/>
    </reaction>
</comment>
<comment type="caution">
    <text evidence="6">The sequence shown here is derived from an EMBL/GenBank/DDBJ whole genome shotgun (WGS) entry which is preliminary data.</text>
</comment>
<dbReference type="InterPro" id="IPR006426">
    <property type="entry name" value="Asn_synth_AEB"/>
</dbReference>
<comment type="similarity">
    <text evidence="2">Belongs to the asparagine synthetase family.</text>
</comment>
<dbReference type="Pfam" id="PF00733">
    <property type="entry name" value="Asn_synthase"/>
    <property type="match status" value="1"/>
</dbReference>
<evidence type="ECO:0000313" key="7">
    <source>
        <dbReference type="Proteomes" id="UP000241964"/>
    </source>
</evidence>
<dbReference type="RefSeq" id="WP_106594458.1">
    <property type="nucleotide sequence ID" value="NZ_PYAS01000002.1"/>
</dbReference>
<dbReference type="GO" id="GO:0006529">
    <property type="term" value="P:asparagine biosynthetic process"/>
    <property type="evidence" value="ECO:0007669"/>
    <property type="project" value="InterPro"/>
</dbReference>